<evidence type="ECO:0000313" key="1">
    <source>
        <dbReference type="Proteomes" id="UP000095286"/>
    </source>
</evidence>
<accession>A0AC35UCF7</accession>
<dbReference type="WBParaSite" id="RSKR_0000999366.1">
    <property type="protein sequence ID" value="RSKR_0000999366.1"/>
    <property type="gene ID" value="RSKR_0000999366"/>
</dbReference>
<sequence length="97" mass="11034">MLSGFIYSFTISVTILSEPGTMFIRNTSLYTVLFAIILLISHVYSFDFDADNYAMNGRELNRVARAPGVKWLRFGRSDPSLAEKEKRAPGVRWIRLG</sequence>
<evidence type="ECO:0000313" key="2">
    <source>
        <dbReference type="WBParaSite" id="RSKR_0000999366.1"/>
    </source>
</evidence>
<name>A0AC35UCF7_9BILA</name>
<dbReference type="Proteomes" id="UP000095286">
    <property type="component" value="Unplaced"/>
</dbReference>
<protein>
    <submittedName>
        <fullName evidence="2">Uncharacterized protein</fullName>
    </submittedName>
</protein>
<reference evidence="2" key="1">
    <citation type="submission" date="2016-11" db="UniProtKB">
        <authorList>
            <consortium name="WormBaseParasite"/>
        </authorList>
    </citation>
    <scope>IDENTIFICATION</scope>
    <source>
        <strain evidence="2">KR3021</strain>
    </source>
</reference>
<organism evidence="1 2">
    <name type="scientific">Rhabditophanes sp. KR3021</name>
    <dbReference type="NCBI Taxonomy" id="114890"/>
    <lineage>
        <taxon>Eukaryota</taxon>
        <taxon>Metazoa</taxon>
        <taxon>Ecdysozoa</taxon>
        <taxon>Nematoda</taxon>
        <taxon>Chromadorea</taxon>
        <taxon>Rhabditida</taxon>
        <taxon>Tylenchina</taxon>
        <taxon>Panagrolaimomorpha</taxon>
        <taxon>Strongyloidoidea</taxon>
        <taxon>Alloionematidae</taxon>
        <taxon>Rhabditophanes</taxon>
    </lineage>
</organism>
<proteinExistence type="predicted"/>